<dbReference type="Pfam" id="PF00501">
    <property type="entry name" value="AMP-binding"/>
    <property type="match status" value="1"/>
</dbReference>
<organism evidence="6">
    <name type="scientific">hydrothermal vent metagenome</name>
    <dbReference type="NCBI Taxonomy" id="652676"/>
    <lineage>
        <taxon>unclassified sequences</taxon>
        <taxon>metagenomes</taxon>
        <taxon>ecological metagenomes</taxon>
    </lineage>
</organism>
<dbReference type="GO" id="GO:0004467">
    <property type="term" value="F:long-chain fatty acid-CoA ligase activity"/>
    <property type="evidence" value="ECO:0007669"/>
    <property type="project" value="UniProtKB-EC"/>
</dbReference>
<evidence type="ECO:0000256" key="2">
    <source>
        <dbReference type="ARBA" id="ARBA00022832"/>
    </source>
</evidence>
<dbReference type="Pfam" id="PF23562">
    <property type="entry name" value="AMP-binding_C_3"/>
    <property type="match status" value="1"/>
</dbReference>
<dbReference type="EMBL" id="UOEU01000796">
    <property type="protein sequence ID" value="VAW40467.1"/>
    <property type="molecule type" value="Genomic_DNA"/>
</dbReference>
<evidence type="ECO:0000259" key="5">
    <source>
        <dbReference type="Pfam" id="PF00501"/>
    </source>
</evidence>
<dbReference type="EC" id="6.2.1.3" evidence="6"/>
<dbReference type="GO" id="GO:0016020">
    <property type="term" value="C:membrane"/>
    <property type="evidence" value="ECO:0007669"/>
    <property type="project" value="TreeGrafter"/>
</dbReference>
<keyword evidence="2" id="KW-0276">Fatty acid metabolism</keyword>
<dbReference type="GO" id="GO:0005783">
    <property type="term" value="C:endoplasmic reticulum"/>
    <property type="evidence" value="ECO:0007669"/>
    <property type="project" value="TreeGrafter"/>
</dbReference>
<dbReference type="InterPro" id="IPR045851">
    <property type="entry name" value="AMP-bd_C_sf"/>
</dbReference>
<comment type="catalytic activity">
    <reaction evidence="4">
        <text>a long-chain fatty acid + ATP + CoA = a long-chain fatty acyl-CoA + AMP + diphosphate</text>
        <dbReference type="Rhea" id="RHEA:15421"/>
        <dbReference type="ChEBI" id="CHEBI:30616"/>
        <dbReference type="ChEBI" id="CHEBI:33019"/>
        <dbReference type="ChEBI" id="CHEBI:57287"/>
        <dbReference type="ChEBI" id="CHEBI:57560"/>
        <dbReference type="ChEBI" id="CHEBI:83139"/>
        <dbReference type="ChEBI" id="CHEBI:456215"/>
        <dbReference type="EC" id="6.2.1.3"/>
    </reaction>
    <physiologicalReaction direction="left-to-right" evidence="4">
        <dbReference type="Rhea" id="RHEA:15422"/>
    </physiologicalReaction>
</comment>
<evidence type="ECO:0000256" key="4">
    <source>
        <dbReference type="ARBA" id="ARBA00024484"/>
    </source>
</evidence>
<sequence length="376" mass="41158">VSYLPLSHIAEQMFTIHAAITAAYQVYYAEYSPADHLNSNLKEVKPTLMFGVPRIWERMAAAVQGQLSQATGVRASIANWARGVATQVTNLRNRGQEPSGLLAMQYNLANKLVLSKVKEALGLTNARNLISGAAPIAPEILEFFASLDLAVFEIYGQSEDCGPTTTNRPGATKFGTVGQAWPGTEVKLADDGEILVKGPNVFMGYFKDEAATASDLVDGWLQSGDLGAFDADGYLSIVGRKKEIIITSGGKNIAPKNIEAALKNIELVAQTVVIGEKRRFLTALITLDPDAATRFAQENGLEGQTLHEHATLIDHLQKEIDEKVNSQFARVEHVRGFRVLSRDFTVEDGELTPTFKIKRRIINDNFSEEIESMYDG</sequence>
<dbReference type="AlphaFoldDB" id="A0A3B0VQ05"/>
<dbReference type="Gene3D" id="3.40.50.12780">
    <property type="entry name" value="N-terminal domain of ligase-like"/>
    <property type="match status" value="1"/>
</dbReference>
<dbReference type="Gene3D" id="3.30.300.30">
    <property type="match status" value="1"/>
</dbReference>
<feature type="domain" description="AMP-dependent synthetase/ligase" evidence="5">
    <location>
        <begin position="2"/>
        <end position="206"/>
    </location>
</feature>
<protein>
    <submittedName>
        <fullName evidence="6">Long-chain-fatty-acid--CoA ligase</fullName>
        <ecNumber evidence="6">6.2.1.3</ecNumber>
    </submittedName>
</protein>
<evidence type="ECO:0000256" key="1">
    <source>
        <dbReference type="ARBA" id="ARBA00022598"/>
    </source>
</evidence>
<dbReference type="PANTHER" id="PTHR43272:SF32">
    <property type="entry name" value="AMP-DEPENDENT SYNTHETASE_LIGASE DOMAIN-CONTAINING PROTEIN"/>
    <property type="match status" value="1"/>
</dbReference>
<dbReference type="InterPro" id="IPR000873">
    <property type="entry name" value="AMP-dep_synth/lig_dom"/>
</dbReference>
<dbReference type="SUPFAM" id="SSF56801">
    <property type="entry name" value="Acetyl-CoA synthetase-like"/>
    <property type="match status" value="1"/>
</dbReference>
<accession>A0A3B0VQ05</accession>
<dbReference type="PANTHER" id="PTHR43272">
    <property type="entry name" value="LONG-CHAIN-FATTY-ACID--COA LIGASE"/>
    <property type="match status" value="1"/>
</dbReference>
<reference evidence="6" key="1">
    <citation type="submission" date="2018-06" db="EMBL/GenBank/DDBJ databases">
        <authorList>
            <person name="Zhirakovskaya E."/>
        </authorList>
    </citation>
    <scope>NUCLEOTIDE SEQUENCE</scope>
</reference>
<feature type="non-terminal residue" evidence="6">
    <location>
        <position position="1"/>
    </location>
</feature>
<proteinExistence type="predicted"/>
<keyword evidence="1 6" id="KW-0436">Ligase</keyword>
<name>A0A3B0VQ05_9ZZZZ</name>
<gene>
    <name evidence="6" type="ORF">MNBD_CHLOROFLEXI01-836</name>
</gene>
<dbReference type="InterPro" id="IPR042099">
    <property type="entry name" value="ANL_N_sf"/>
</dbReference>
<keyword evidence="3" id="KW-0443">Lipid metabolism</keyword>
<evidence type="ECO:0000313" key="6">
    <source>
        <dbReference type="EMBL" id="VAW40467.1"/>
    </source>
</evidence>
<evidence type="ECO:0000256" key="3">
    <source>
        <dbReference type="ARBA" id="ARBA00023098"/>
    </source>
</evidence>